<feature type="region of interest" description="Disordered" evidence="3">
    <location>
        <begin position="1"/>
        <end position="56"/>
    </location>
</feature>
<feature type="region of interest" description="Disordered" evidence="3">
    <location>
        <begin position="119"/>
        <end position="153"/>
    </location>
</feature>
<evidence type="ECO:0000313" key="5">
    <source>
        <dbReference type="EMBL" id="ROW12377.1"/>
    </source>
</evidence>
<keyword evidence="1" id="KW-0479">Metal-binding</keyword>
<dbReference type="CDD" id="cd00067">
    <property type="entry name" value="GAL4"/>
    <property type="match status" value="1"/>
</dbReference>
<keyword evidence="6" id="KW-1185">Reference proteome</keyword>
<dbReference type="PANTHER" id="PTHR47431:SF1">
    <property type="entry name" value="ZN(II)2CYS6 TRANSCRIPTION FACTOR (EUROFUNG)"/>
    <property type="match status" value="1"/>
</dbReference>
<dbReference type="InterPro" id="IPR007219">
    <property type="entry name" value="XnlR_reg_dom"/>
</dbReference>
<comment type="caution">
    <text evidence="5">The sequence shown here is derived from an EMBL/GenBank/DDBJ whole genome shotgun (WGS) entry which is preliminary data.</text>
</comment>
<evidence type="ECO:0000259" key="4">
    <source>
        <dbReference type="SMART" id="SM00066"/>
    </source>
</evidence>
<reference evidence="5 6" key="1">
    <citation type="submission" date="2015-09" db="EMBL/GenBank/DDBJ databases">
        <title>Host preference determinants of Valsa canker pathogens revealed by comparative genomics.</title>
        <authorList>
            <person name="Yin Z."/>
            <person name="Huang L."/>
        </authorList>
    </citation>
    <scope>NUCLEOTIDE SEQUENCE [LARGE SCALE GENOMIC DNA]</scope>
    <source>
        <strain evidence="5 6">03-1</strain>
    </source>
</reference>
<feature type="compositionally biased region" description="Low complexity" evidence="3">
    <location>
        <begin position="136"/>
        <end position="153"/>
    </location>
</feature>
<evidence type="ECO:0000313" key="6">
    <source>
        <dbReference type="Proteomes" id="UP000283895"/>
    </source>
</evidence>
<dbReference type="Pfam" id="PF00172">
    <property type="entry name" value="Zn_clus"/>
    <property type="match status" value="1"/>
</dbReference>
<dbReference type="GO" id="GO:0000981">
    <property type="term" value="F:DNA-binding transcription factor activity, RNA polymerase II-specific"/>
    <property type="evidence" value="ECO:0007669"/>
    <property type="project" value="InterPro"/>
</dbReference>
<gene>
    <name evidence="5" type="ORF">VMCG_00090</name>
</gene>
<evidence type="ECO:0000256" key="2">
    <source>
        <dbReference type="ARBA" id="ARBA00023242"/>
    </source>
</evidence>
<accession>A0A423X991</accession>
<dbReference type="SUPFAM" id="SSF57701">
    <property type="entry name" value="Zn2/Cys6 DNA-binding domain"/>
    <property type="match status" value="1"/>
</dbReference>
<dbReference type="GO" id="GO:0003677">
    <property type="term" value="F:DNA binding"/>
    <property type="evidence" value="ECO:0007669"/>
    <property type="project" value="InterPro"/>
</dbReference>
<dbReference type="GO" id="GO:0008270">
    <property type="term" value="F:zinc ion binding"/>
    <property type="evidence" value="ECO:0007669"/>
    <property type="project" value="InterPro"/>
</dbReference>
<protein>
    <recommendedName>
        <fullName evidence="4">Zn(2)-C6 fungal-type domain-containing protein</fullName>
    </recommendedName>
</protein>
<dbReference type="PANTHER" id="PTHR47431">
    <property type="entry name" value="ZN(II)2CYS6 TRANSCRIPTION FACTOR (EUROFUNG)-RELATED"/>
    <property type="match status" value="1"/>
</dbReference>
<dbReference type="Proteomes" id="UP000283895">
    <property type="component" value="Unassembled WGS sequence"/>
</dbReference>
<proteinExistence type="predicted"/>
<feature type="compositionally biased region" description="Polar residues" evidence="3">
    <location>
        <begin position="27"/>
        <end position="56"/>
    </location>
</feature>
<dbReference type="AlphaFoldDB" id="A0A423X991"/>
<dbReference type="InterPro" id="IPR036864">
    <property type="entry name" value="Zn2-C6_fun-type_DNA-bd_sf"/>
</dbReference>
<dbReference type="SMART" id="SM00066">
    <property type="entry name" value="GAL4"/>
    <property type="match status" value="1"/>
</dbReference>
<dbReference type="InterPro" id="IPR001138">
    <property type="entry name" value="Zn2Cys6_DnaBD"/>
</dbReference>
<dbReference type="EMBL" id="LKEA01000001">
    <property type="protein sequence ID" value="ROW12377.1"/>
    <property type="molecule type" value="Genomic_DNA"/>
</dbReference>
<name>A0A423X991_9PEZI</name>
<evidence type="ECO:0000256" key="1">
    <source>
        <dbReference type="ARBA" id="ARBA00022723"/>
    </source>
</evidence>
<dbReference type="Pfam" id="PF04082">
    <property type="entry name" value="Fungal_trans"/>
    <property type="match status" value="1"/>
</dbReference>
<feature type="compositionally biased region" description="Low complexity" evidence="3">
    <location>
        <begin position="12"/>
        <end position="26"/>
    </location>
</feature>
<evidence type="ECO:0000256" key="3">
    <source>
        <dbReference type="SAM" id="MobiDB-lite"/>
    </source>
</evidence>
<dbReference type="CDD" id="cd12148">
    <property type="entry name" value="fungal_TF_MHR"/>
    <property type="match status" value="1"/>
</dbReference>
<keyword evidence="2" id="KW-0539">Nucleus</keyword>
<sequence length="669" mass="72903">MDLYGQPPGPPQSVSSSESPLESNVSDHASSNLFISSGTTNNGPRSMQDQTSQPASTAPAVPAACLGCVSSFLDPFFPITFLLKVSTRSKHLKCDGSNPCTRCVSSQLDCVYVASRRGYKGPRRGTAQNPNKRHASSSPDAASGDASTGSSSGSCPMLLGATAPPLASTAAFTPPTVLGTDSSSPFLTAAASMNHLQLYRTSSFGTSLDDAIQHHGPIARVISIADKCFDSYYYNNYASHPFVLPKGYFLRHMRDSGQKLDHLLAAMRYVGSLYLDVGPLRASYLDEALRLCYAPNTPKDGFLVQALLLLIVALDGSCQQDKARDLLGDVERIAVEIGLNTRQFATLHGRGNPMLEESWRRTWWDLYVVDGMVAGVHRITSFLLFDMAADSIPHPMYMEDFDDQLFSGEDRPFSSFAYRVSAIRNLGRFMRCPPIVFAEDENMAKVETLLTNWRLHLPPGKRDPVDKNCLHDEMMFQAHFITTACTIMLHQPHSQLDSSPARSVNSCAPYRAIPSGDAFNIHTRHTVTAASDISKMITAPVPLTQHTHFFTCVITMSAIVQLSKWALYFIQDEDDLRQQIRLSIGALSKLSAVWKAAGTAAGQVKGVAQEIYRAKKAAQVNPAFWVAFTQEEMISSLNADEGIMSEIDSMLSQVTSAPGPSGPSGPLEH</sequence>
<dbReference type="Gene3D" id="4.10.240.10">
    <property type="entry name" value="Zn(2)-C6 fungal-type DNA-binding domain"/>
    <property type="match status" value="1"/>
</dbReference>
<organism evidence="5 6">
    <name type="scientific">Cytospora schulzeri</name>
    <dbReference type="NCBI Taxonomy" id="448051"/>
    <lineage>
        <taxon>Eukaryota</taxon>
        <taxon>Fungi</taxon>
        <taxon>Dikarya</taxon>
        <taxon>Ascomycota</taxon>
        <taxon>Pezizomycotina</taxon>
        <taxon>Sordariomycetes</taxon>
        <taxon>Sordariomycetidae</taxon>
        <taxon>Diaporthales</taxon>
        <taxon>Cytosporaceae</taxon>
        <taxon>Cytospora</taxon>
    </lineage>
</organism>
<dbReference type="STRING" id="356882.A0A423X991"/>
<dbReference type="OrthoDB" id="5367487at2759"/>
<feature type="domain" description="Zn(2)-C6 fungal-type" evidence="4">
    <location>
        <begin position="83"/>
        <end position="121"/>
    </location>
</feature>
<dbReference type="GO" id="GO:0006351">
    <property type="term" value="P:DNA-templated transcription"/>
    <property type="evidence" value="ECO:0007669"/>
    <property type="project" value="InterPro"/>
</dbReference>